<evidence type="ECO:0000256" key="1">
    <source>
        <dbReference type="SAM" id="MobiDB-lite"/>
    </source>
</evidence>
<sequence length="125" mass="14648">MDKVDKNKKMYCHKCKKKLDLPNKKIGFKETCFFCEVDLHVCKNCRFYLIGKPNDCLVPNTEYVSDREKNNFCEEFSFKDGLEEDNSKSKKDIAKKLFENPDSDDPDHDPDQNDSDNGFDSLFKD</sequence>
<name>A0A0F9GDC4_9ZZZZ</name>
<dbReference type="AlphaFoldDB" id="A0A0F9GDC4"/>
<feature type="compositionally biased region" description="Acidic residues" evidence="1">
    <location>
        <begin position="101"/>
        <end position="114"/>
    </location>
</feature>
<protein>
    <submittedName>
        <fullName evidence="2">Uncharacterized protein</fullName>
    </submittedName>
</protein>
<comment type="caution">
    <text evidence="2">The sequence shown here is derived from an EMBL/GenBank/DDBJ whole genome shotgun (WGS) entry which is preliminary data.</text>
</comment>
<organism evidence="2">
    <name type="scientific">marine sediment metagenome</name>
    <dbReference type="NCBI Taxonomy" id="412755"/>
    <lineage>
        <taxon>unclassified sequences</taxon>
        <taxon>metagenomes</taxon>
        <taxon>ecological metagenomes</taxon>
    </lineage>
</organism>
<reference evidence="2" key="1">
    <citation type="journal article" date="2015" name="Nature">
        <title>Complex archaea that bridge the gap between prokaryotes and eukaryotes.</title>
        <authorList>
            <person name="Spang A."/>
            <person name="Saw J.H."/>
            <person name="Jorgensen S.L."/>
            <person name="Zaremba-Niedzwiedzka K."/>
            <person name="Martijn J."/>
            <person name="Lind A.E."/>
            <person name="van Eijk R."/>
            <person name="Schleper C."/>
            <person name="Guy L."/>
            <person name="Ettema T.J."/>
        </authorList>
    </citation>
    <scope>NUCLEOTIDE SEQUENCE</scope>
</reference>
<evidence type="ECO:0000313" key="2">
    <source>
        <dbReference type="EMBL" id="KKL67460.1"/>
    </source>
</evidence>
<accession>A0A0F9GDC4</accession>
<feature type="region of interest" description="Disordered" evidence="1">
    <location>
        <begin position="93"/>
        <end position="125"/>
    </location>
</feature>
<dbReference type="EMBL" id="LAZR01026849">
    <property type="protein sequence ID" value="KKL67460.1"/>
    <property type="molecule type" value="Genomic_DNA"/>
</dbReference>
<gene>
    <name evidence="2" type="ORF">LCGC14_2134740</name>
</gene>
<proteinExistence type="predicted"/>